<dbReference type="RefSeq" id="WP_186966004.1">
    <property type="nucleotide sequence ID" value="NZ_JACOOE010000001.1"/>
</dbReference>
<name>A0ABR7C5N9_9BACE</name>
<dbReference type="InterPro" id="IPR036514">
    <property type="entry name" value="SGNH_hydro_sf"/>
</dbReference>
<sequence>MRNLFWKSKSLWGGLLLLYIFLSFGNVFTSCSDDEKPYPYLSNKWMIVASEQVTVMTGEETNVNITFSSDEERELEYVCTSSNPDVATAIMNYDKSITIAGVSSGKASIKIECPGETKRLSAFISVTVNQSPTRILAIGNSFSQDAVEQYLYELAQAAGIEVVIGNMYIGGCDLDKHLNNMRGDNAAYEYRKVKDGKKVNKSGYRLSDALIDEKWDYISLQQASGKSGKYETYAALADLIAEVQTFRPKAKLMWHQTWAYASTSTHESFPEYNKDQMTMYNAIVSAANQAMEDNTELNILIPSGTAIQNGRTSFLGDAFNRDGYHLEVTYGRYTAACTWFEAIFRQTVVGNSYAPQTIDPQIVKIAQNAAHLAVMKPDEVTDMIDFKKPDIISGGLKTPIYVDFGSNSLSSLPWNNVISYVASSTPVWLKNADGDYTNIGLKVLGGFTGNYAGVGGEDSQKAITVDGMDFPISAWKDGLMLTGTKGEGDTGAGQIEISELDPAKKYNFTILAVRYAGSKDARVSAYKLKGKIESETKVIKTGLKIATSGDGVYPSFDAVPFAEYVTNFENIEPDSNGKIIIEVVGKDTGLAADGHINAMRISQVE</sequence>
<evidence type="ECO:0000313" key="2">
    <source>
        <dbReference type="EMBL" id="MBC5603122.1"/>
    </source>
</evidence>
<evidence type="ECO:0000313" key="3">
    <source>
        <dbReference type="Proteomes" id="UP000600600"/>
    </source>
</evidence>
<gene>
    <name evidence="2" type="ORF">H8S67_00310</name>
</gene>
<dbReference type="InterPro" id="IPR032616">
    <property type="entry name" value="DUF4886"/>
</dbReference>
<protein>
    <submittedName>
        <fullName evidence="2">DUF4886 domain-containing protein</fullName>
    </submittedName>
</protein>
<dbReference type="Proteomes" id="UP000600600">
    <property type="component" value="Unassembled WGS sequence"/>
</dbReference>
<evidence type="ECO:0000259" key="1">
    <source>
        <dbReference type="Pfam" id="PF16227"/>
    </source>
</evidence>
<dbReference type="EMBL" id="JACOOE010000001">
    <property type="protein sequence ID" value="MBC5603122.1"/>
    <property type="molecule type" value="Genomic_DNA"/>
</dbReference>
<dbReference type="Pfam" id="PF16227">
    <property type="entry name" value="DUF4886"/>
    <property type="match status" value="1"/>
</dbReference>
<keyword evidence="3" id="KW-1185">Reference proteome</keyword>
<feature type="domain" description="DUF4886" evidence="1">
    <location>
        <begin position="134"/>
        <end position="372"/>
    </location>
</feature>
<accession>A0ABR7C5N9</accession>
<comment type="caution">
    <text evidence="2">The sequence shown here is derived from an EMBL/GenBank/DDBJ whole genome shotgun (WGS) entry which is preliminary data.</text>
</comment>
<reference evidence="2 3" key="1">
    <citation type="submission" date="2020-08" db="EMBL/GenBank/DDBJ databases">
        <title>Genome public.</title>
        <authorList>
            <person name="Liu C."/>
            <person name="Sun Q."/>
        </authorList>
    </citation>
    <scope>NUCLEOTIDE SEQUENCE [LARGE SCALE GENOMIC DNA]</scope>
    <source>
        <strain evidence="2 3">M27</strain>
    </source>
</reference>
<dbReference type="PROSITE" id="PS51257">
    <property type="entry name" value="PROKAR_LIPOPROTEIN"/>
    <property type="match status" value="1"/>
</dbReference>
<dbReference type="Gene3D" id="2.60.40.1080">
    <property type="match status" value="1"/>
</dbReference>
<proteinExistence type="predicted"/>
<dbReference type="Gene3D" id="3.40.50.1110">
    <property type="entry name" value="SGNH hydrolase"/>
    <property type="match status" value="1"/>
</dbReference>
<organism evidence="2 3">
    <name type="scientific">Bacteroides difficilis</name>
    <dbReference type="NCBI Taxonomy" id="2763021"/>
    <lineage>
        <taxon>Bacteria</taxon>
        <taxon>Pseudomonadati</taxon>
        <taxon>Bacteroidota</taxon>
        <taxon>Bacteroidia</taxon>
        <taxon>Bacteroidales</taxon>
        <taxon>Bacteroidaceae</taxon>
        <taxon>Bacteroides</taxon>
    </lineage>
</organism>